<evidence type="ECO:0000256" key="2">
    <source>
        <dbReference type="SAM" id="Phobius"/>
    </source>
</evidence>
<organism evidence="3 4">
    <name type="scientific">Lachnellula occidentalis</name>
    <dbReference type="NCBI Taxonomy" id="215460"/>
    <lineage>
        <taxon>Eukaryota</taxon>
        <taxon>Fungi</taxon>
        <taxon>Dikarya</taxon>
        <taxon>Ascomycota</taxon>
        <taxon>Pezizomycotina</taxon>
        <taxon>Leotiomycetes</taxon>
        <taxon>Helotiales</taxon>
        <taxon>Lachnaceae</taxon>
        <taxon>Lachnellula</taxon>
    </lineage>
</organism>
<gene>
    <name evidence="3" type="ORF">LOCC1_G004976</name>
</gene>
<keyword evidence="2" id="KW-1133">Transmembrane helix</keyword>
<accession>A0A8H8S0G1</accession>
<proteinExistence type="predicted"/>
<feature type="region of interest" description="Disordered" evidence="1">
    <location>
        <begin position="100"/>
        <end position="138"/>
    </location>
</feature>
<name>A0A8H8S0G1_9HELO</name>
<keyword evidence="4" id="KW-1185">Reference proteome</keyword>
<dbReference type="EMBL" id="QGMI01000192">
    <property type="protein sequence ID" value="TVY45476.1"/>
    <property type="molecule type" value="Genomic_DNA"/>
</dbReference>
<sequence length="246" mass="25518">MSQHIGADSEGLQAMPNHNAPEALLQDALPLYPDRPAQQNPAQQPPQWDTSKEHSGKTYPYSDLGSGTIFSLRKTTLVLALLFLAAAVAAIVVGAVLGTRSTSSSCPSPTTTTGASQTSLTTTATASQTSSSNTSTTATTATPFVAPTGVIVALDCPAIDGTTVNEAYNPTGNFYKYQITCGQDCHTHDLLATWAYSLDMCVGACVSFTRNNYTGMSCGAVAFRADMGNVSGLGGNCYLKQGGCVP</sequence>
<dbReference type="AlphaFoldDB" id="A0A8H8S0G1"/>
<comment type="caution">
    <text evidence="3">The sequence shown here is derived from an EMBL/GenBank/DDBJ whole genome shotgun (WGS) entry which is preliminary data.</text>
</comment>
<dbReference type="OrthoDB" id="3559274at2759"/>
<dbReference type="Proteomes" id="UP000443090">
    <property type="component" value="Unassembled WGS sequence"/>
</dbReference>
<feature type="transmembrane region" description="Helical" evidence="2">
    <location>
        <begin position="77"/>
        <end position="98"/>
    </location>
</feature>
<evidence type="ECO:0008006" key="5">
    <source>
        <dbReference type="Google" id="ProtNLM"/>
    </source>
</evidence>
<keyword evidence="2" id="KW-0812">Transmembrane</keyword>
<feature type="region of interest" description="Disordered" evidence="1">
    <location>
        <begin position="1"/>
        <end position="57"/>
    </location>
</feature>
<evidence type="ECO:0000256" key="1">
    <source>
        <dbReference type="SAM" id="MobiDB-lite"/>
    </source>
</evidence>
<evidence type="ECO:0000313" key="4">
    <source>
        <dbReference type="Proteomes" id="UP000443090"/>
    </source>
</evidence>
<feature type="compositionally biased region" description="Low complexity" evidence="1">
    <location>
        <begin position="36"/>
        <end position="47"/>
    </location>
</feature>
<keyword evidence="2" id="KW-0472">Membrane</keyword>
<reference evidence="3 4" key="1">
    <citation type="submission" date="2018-05" db="EMBL/GenBank/DDBJ databases">
        <title>Genome sequencing and assembly of the regulated plant pathogen Lachnellula willkommii and related sister species for the development of diagnostic species identification markers.</title>
        <authorList>
            <person name="Giroux E."/>
            <person name="Bilodeau G."/>
        </authorList>
    </citation>
    <scope>NUCLEOTIDE SEQUENCE [LARGE SCALE GENOMIC DNA]</scope>
    <source>
        <strain evidence="3 4">CBS 160.35</strain>
    </source>
</reference>
<protein>
    <recommendedName>
        <fullName evidence="5">WSC domain-containing protein</fullName>
    </recommendedName>
</protein>
<evidence type="ECO:0000313" key="3">
    <source>
        <dbReference type="EMBL" id="TVY45476.1"/>
    </source>
</evidence>